<feature type="region of interest" description="Disordered" evidence="1">
    <location>
        <begin position="293"/>
        <end position="338"/>
    </location>
</feature>
<reference evidence="2" key="1">
    <citation type="journal article" date="2024" name="Virus Res.">
        <title>Exploring the viral landscape of saffron through metatranscriptomic analysis.</title>
        <authorList>
            <person name="Martinez-Fajardo C."/>
            <person name="Navarro-Simarro P."/>
            <person name="Morote L."/>
            <person name="Rubio-Moraga A."/>
            <person name="Mondejar-Lopez M."/>
            <person name="Niza E."/>
            <person name="Argandona J."/>
            <person name="Ahrazem O."/>
            <person name="Gomez-Gomez L."/>
            <person name="Lopez-Jimenez A.J."/>
        </authorList>
    </citation>
    <scope>NUCLEOTIDE SEQUENCE</scope>
    <source>
        <strain evidence="2">TO2</strain>
    </source>
</reference>
<dbReference type="InterPro" id="IPR028919">
    <property type="entry name" value="Viral_movement"/>
</dbReference>
<reference evidence="2" key="2">
    <citation type="submission" date="2024-01" db="EMBL/GenBank/DDBJ databases">
        <authorList>
            <person name="Lopez Jimenez A.J."/>
        </authorList>
    </citation>
    <scope>NUCLEOTIDE SEQUENCE</scope>
    <source>
        <strain evidence="2">TO2</strain>
    </source>
</reference>
<dbReference type="EMBL" id="PP197721">
    <property type="protein sequence ID" value="WZI48443.1"/>
    <property type="molecule type" value="Genomic_RNA"/>
</dbReference>
<proteinExistence type="predicted"/>
<accession>A0AAU6S455</accession>
<dbReference type="Pfam" id="PF01107">
    <property type="entry name" value="MP"/>
    <property type="match status" value="1"/>
</dbReference>
<organism evidence="2">
    <name type="scientific">Saffron-associated alphaflexivirus</name>
    <dbReference type="NCBI Taxonomy" id="3125858"/>
    <lineage>
        <taxon>Viruses</taxon>
        <taxon>Riboviria</taxon>
        <taxon>Orthornavirae</taxon>
        <taxon>Kitrinoviricota</taxon>
        <taxon>Alsuviricetes</taxon>
        <taxon>Tymovirales</taxon>
        <taxon>Alphaflexiviridae</taxon>
    </lineage>
</organism>
<evidence type="ECO:0000256" key="1">
    <source>
        <dbReference type="SAM" id="MobiDB-lite"/>
    </source>
</evidence>
<name>A0AAU6S455_9VIRU</name>
<evidence type="ECO:0000313" key="2">
    <source>
        <dbReference type="EMBL" id="WZI48443.1"/>
    </source>
</evidence>
<protein>
    <submittedName>
        <fullName evidence="2">Movement protein</fullName>
    </submittedName>
</protein>
<sequence length="338" mass="36951">MANKQLIKVNEVRASASTSGSLTFSLGSSSIYKREFTHHVKKSELNIAIGSNGSSNLVIREIPVFDPSDIESYKTASQNAKYLHLGAVTINIEVLAHRRFMQNHGKKYKGFLALVDTSFADIDEAIIALMSFDLSQKNSQLIDIPNHYLSLTDPHLKARFSIVLVVEGPKVLPGVELFNICLGTVTTTCNTLNACHVDDQQSNPITNAQSLRLEDIDADLHAALQSGLQHSAAREGCLSLLPAGDDDYIQAKGWKTIFIKKHPMRRRKYVTNNHPSAAPVGLTRSASFNNVLERPHHRGSSGSDSSVASDYPPYVPPRRAMSAVPEPAPLPVPSSTLF</sequence>
<feature type="compositionally biased region" description="Low complexity" evidence="1">
    <location>
        <begin position="300"/>
        <end position="310"/>
    </location>
</feature>